<evidence type="ECO:0008006" key="4">
    <source>
        <dbReference type="Google" id="ProtNLM"/>
    </source>
</evidence>
<dbReference type="EMBL" id="BAABHF010000019">
    <property type="protein sequence ID" value="GAA4493017.1"/>
    <property type="molecule type" value="Genomic_DNA"/>
</dbReference>
<accession>A0ABP8PXJ1</accession>
<feature type="signal peptide" evidence="1">
    <location>
        <begin position="1"/>
        <end position="18"/>
    </location>
</feature>
<organism evidence="2 3">
    <name type="scientific">Actinoallomurus oryzae</name>
    <dbReference type="NCBI Taxonomy" id="502180"/>
    <lineage>
        <taxon>Bacteria</taxon>
        <taxon>Bacillati</taxon>
        <taxon>Actinomycetota</taxon>
        <taxon>Actinomycetes</taxon>
        <taxon>Streptosporangiales</taxon>
        <taxon>Thermomonosporaceae</taxon>
        <taxon>Actinoallomurus</taxon>
    </lineage>
</organism>
<gene>
    <name evidence="2" type="ORF">GCM10023191_029800</name>
</gene>
<comment type="caution">
    <text evidence="2">The sequence shown here is derived from an EMBL/GenBank/DDBJ whole genome shotgun (WGS) entry which is preliminary data.</text>
</comment>
<sequence length="164" mass="17499">MKHLGAVAGGLAWLLATAALCGCSSPSADDEAIAGATKLARGDIERAARFVGYWSTSSADAHANYELARKNLTQRMFVARMTLLQSHFSESVQTYDVTTTERGGGDNGFGGGYTEKTVRMCARLTSRLSSTSPRVEISNLRCPPGLPDRGIGGPIDKVVPWKPH</sequence>
<reference evidence="3" key="1">
    <citation type="journal article" date="2019" name="Int. J. Syst. Evol. Microbiol.">
        <title>The Global Catalogue of Microorganisms (GCM) 10K type strain sequencing project: providing services to taxonomists for standard genome sequencing and annotation.</title>
        <authorList>
            <consortium name="The Broad Institute Genomics Platform"/>
            <consortium name="The Broad Institute Genome Sequencing Center for Infectious Disease"/>
            <person name="Wu L."/>
            <person name="Ma J."/>
        </authorList>
    </citation>
    <scope>NUCLEOTIDE SEQUENCE [LARGE SCALE GENOMIC DNA]</scope>
    <source>
        <strain evidence="3">JCM 17933</strain>
    </source>
</reference>
<dbReference type="RefSeq" id="WP_345463330.1">
    <property type="nucleotide sequence ID" value="NZ_BAABHF010000019.1"/>
</dbReference>
<evidence type="ECO:0000256" key="1">
    <source>
        <dbReference type="SAM" id="SignalP"/>
    </source>
</evidence>
<dbReference type="PROSITE" id="PS51257">
    <property type="entry name" value="PROKAR_LIPOPROTEIN"/>
    <property type="match status" value="1"/>
</dbReference>
<evidence type="ECO:0000313" key="2">
    <source>
        <dbReference type="EMBL" id="GAA4493017.1"/>
    </source>
</evidence>
<name>A0ABP8PXJ1_9ACTN</name>
<feature type="chain" id="PRO_5045080398" description="Lipoprotein" evidence="1">
    <location>
        <begin position="19"/>
        <end position="164"/>
    </location>
</feature>
<evidence type="ECO:0000313" key="3">
    <source>
        <dbReference type="Proteomes" id="UP001500503"/>
    </source>
</evidence>
<keyword evidence="1" id="KW-0732">Signal</keyword>
<dbReference type="Proteomes" id="UP001500503">
    <property type="component" value="Unassembled WGS sequence"/>
</dbReference>
<keyword evidence="3" id="KW-1185">Reference proteome</keyword>
<protein>
    <recommendedName>
        <fullName evidence="4">Lipoprotein</fullName>
    </recommendedName>
</protein>
<proteinExistence type="predicted"/>